<sequence>MGHFTAYVLVAKLAEATGVPYLENVAKAAVAVIELLEKVKTNKHEVKELCESIANTVTVINSHVASRKGEERAEYFAGVCGEMERCLNDIAEHVKDEKRKRRGLKGFLNANDFHDAIETYRRRVEDLKMDFLIHVTGDCSLMLYDLIAEARKERNGAAHQDEIVIHIPLNRTTLFGLILFN</sequence>
<gene>
    <name evidence="1" type="ORF">ARMOST_21968</name>
</gene>
<dbReference type="OMA" id="DCSLMLY"/>
<proteinExistence type="predicted"/>
<dbReference type="OrthoDB" id="3057797at2759"/>
<protein>
    <recommendedName>
        <fullName evidence="3">Fungal N-terminal domain-containing protein</fullName>
    </recommendedName>
</protein>
<keyword evidence="2" id="KW-1185">Reference proteome</keyword>
<dbReference type="CDD" id="cd21037">
    <property type="entry name" value="MLKL_NTD"/>
    <property type="match status" value="1"/>
</dbReference>
<dbReference type="InterPro" id="IPR059179">
    <property type="entry name" value="MLKL-like_MCAfunc"/>
</dbReference>
<reference evidence="2" key="1">
    <citation type="journal article" date="2017" name="Nat. Ecol. Evol.">
        <title>Genome expansion and lineage-specific genetic innovations in the forest pathogenic fungi Armillaria.</title>
        <authorList>
            <person name="Sipos G."/>
            <person name="Prasanna A.N."/>
            <person name="Walter M.C."/>
            <person name="O'Connor E."/>
            <person name="Balint B."/>
            <person name="Krizsan K."/>
            <person name="Kiss B."/>
            <person name="Hess J."/>
            <person name="Varga T."/>
            <person name="Slot J."/>
            <person name="Riley R."/>
            <person name="Boka B."/>
            <person name="Rigling D."/>
            <person name="Barry K."/>
            <person name="Lee J."/>
            <person name="Mihaltcheva S."/>
            <person name="LaButti K."/>
            <person name="Lipzen A."/>
            <person name="Waldron R."/>
            <person name="Moloney N.M."/>
            <person name="Sperisen C."/>
            <person name="Kredics L."/>
            <person name="Vagvoelgyi C."/>
            <person name="Patrignani A."/>
            <person name="Fitzpatrick D."/>
            <person name="Nagy I."/>
            <person name="Doyle S."/>
            <person name="Anderson J.B."/>
            <person name="Grigoriev I.V."/>
            <person name="Gueldener U."/>
            <person name="Muensterkoetter M."/>
            <person name="Nagy L.G."/>
        </authorList>
    </citation>
    <scope>NUCLEOTIDE SEQUENCE [LARGE SCALE GENOMIC DNA]</scope>
    <source>
        <strain evidence="2">C18/9</strain>
    </source>
</reference>
<evidence type="ECO:0008006" key="3">
    <source>
        <dbReference type="Google" id="ProtNLM"/>
    </source>
</evidence>
<evidence type="ECO:0000313" key="2">
    <source>
        <dbReference type="Proteomes" id="UP000219338"/>
    </source>
</evidence>
<dbReference type="InterPro" id="IPR036537">
    <property type="entry name" value="Adaptor_Cbl_N_dom_sf"/>
</dbReference>
<dbReference type="AlphaFoldDB" id="A0A284SBI9"/>
<name>A0A284SBI9_ARMOS</name>
<accession>A0A284SBI9</accession>
<dbReference type="EMBL" id="FUEG01000058">
    <property type="protein sequence ID" value="SJL18380.1"/>
    <property type="molecule type" value="Genomic_DNA"/>
</dbReference>
<dbReference type="GO" id="GO:0007166">
    <property type="term" value="P:cell surface receptor signaling pathway"/>
    <property type="evidence" value="ECO:0007669"/>
    <property type="project" value="InterPro"/>
</dbReference>
<dbReference type="Proteomes" id="UP000219338">
    <property type="component" value="Unassembled WGS sequence"/>
</dbReference>
<evidence type="ECO:0000313" key="1">
    <source>
        <dbReference type="EMBL" id="SJL18380.1"/>
    </source>
</evidence>
<organism evidence="1 2">
    <name type="scientific">Armillaria ostoyae</name>
    <name type="common">Armillaria root rot fungus</name>
    <dbReference type="NCBI Taxonomy" id="47428"/>
    <lineage>
        <taxon>Eukaryota</taxon>
        <taxon>Fungi</taxon>
        <taxon>Dikarya</taxon>
        <taxon>Basidiomycota</taxon>
        <taxon>Agaricomycotina</taxon>
        <taxon>Agaricomycetes</taxon>
        <taxon>Agaricomycetidae</taxon>
        <taxon>Agaricales</taxon>
        <taxon>Marasmiineae</taxon>
        <taxon>Physalacriaceae</taxon>
        <taxon>Armillaria</taxon>
    </lineage>
</organism>
<dbReference type="Gene3D" id="1.20.930.20">
    <property type="entry name" value="Adaptor protein Cbl, N-terminal domain"/>
    <property type="match status" value="1"/>
</dbReference>